<dbReference type="FunFam" id="3.40.50.720:FF:000084">
    <property type="entry name" value="Short-chain dehydrogenase reductase"/>
    <property type="match status" value="1"/>
</dbReference>
<dbReference type="PANTHER" id="PTHR42760:SF115">
    <property type="entry name" value="3-OXOACYL-[ACYL-CARRIER-PROTEIN] REDUCTASE FABG"/>
    <property type="match status" value="1"/>
</dbReference>
<dbReference type="PRINTS" id="PR00080">
    <property type="entry name" value="SDRFAMILY"/>
</dbReference>
<dbReference type="InterPro" id="IPR002347">
    <property type="entry name" value="SDR_fam"/>
</dbReference>
<evidence type="ECO:0000313" key="3">
    <source>
        <dbReference type="EMBL" id="SEQ22892.1"/>
    </source>
</evidence>
<dbReference type="GO" id="GO:0016616">
    <property type="term" value="F:oxidoreductase activity, acting on the CH-OH group of donors, NAD or NADP as acceptor"/>
    <property type="evidence" value="ECO:0007669"/>
    <property type="project" value="TreeGrafter"/>
</dbReference>
<gene>
    <name evidence="3" type="ORF">SAMN05216548_103124</name>
</gene>
<dbReference type="PANTHER" id="PTHR42760">
    <property type="entry name" value="SHORT-CHAIN DEHYDROGENASES/REDUCTASES FAMILY MEMBER"/>
    <property type="match status" value="1"/>
</dbReference>
<evidence type="ECO:0000256" key="2">
    <source>
        <dbReference type="ARBA" id="ARBA00023002"/>
    </source>
</evidence>
<sequence length="267" mass="28213">MGDRVADKVVFLAGGGSAGPGWGIGKACAALYAREGAAVFVVDRDEVAARETVRVITEEGGRALAGIGDLTSPDDVERLVAECRDRLGGLHVLHNNVAITRVGGPAELSLEDWDASWRTNVTSMFLACKYALPIMERDGGGAVVNIASVAASRYLGVPYTAYYTTKAAVVQFTKVVAVQYATRGIRSNAVSPCFVTGPNSNQFLEEHGADPDIQRFSGRRAEQAPMQRVATGFDVAYAALYLASDEANYVTGTELIVDGGVSAQAVF</sequence>
<name>A0A1H9EBI0_9HYPH</name>
<dbReference type="Pfam" id="PF13561">
    <property type="entry name" value="adh_short_C2"/>
    <property type="match status" value="1"/>
</dbReference>
<dbReference type="InterPro" id="IPR036291">
    <property type="entry name" value="NAD(P)-bd_dom_sf"/>
</dbReference>
<reference evidence="3 4" key="1">
    <citation type="submission" date="2016-10" db="EMBL/GenBank/DDBJ databases">
        <authorList>
            <person name="de Groot N.N."/>
        </authorList>
    </citation>
    <scope>NUCLEOTIDE SEQUENCE [LARGE SCALE GENOMIC DNA]</scope>
    <source>
        <strain evidence="3 4">A52C2</strain>
    </source>
</reference>
<dbReference type="PRINTS" id="PR00081">
    <property type="entry name" value="GDHRDH"/>
</dbReference>
<dbReference type="RefSeq" id="WP_092495738.1">
    <property type="nucleotide sequence ID" value="NZ_FOFG01000003.1"/>
</dbReference>
<dbReference type="CDD" id="cd05233">
    <property type="entry name" value="SDR_c"/>
    <property type="match status" value="1"/>
</dbReference>
<dbReference type="Gene3D" id="3.40.50.720">
    <property type="entry name" value="NAD(P)-binding Rossmann-like Domain"/>
    <property type="match status" value="1"/>
</dbReference>
<keyword evidence="2" id="KW-0560">Oxidoreductase</keyword>
<comment type="similarity">
    <text evidence="1">Belongs to the short-chain dehydrogenases/reductases (SDR) family.</text>
</comment>
<organism evidence="3 4">
    <name type="scientific">Faunimonas pinastri</name>
    <dbReference type="NCBI Taxonomy" id="1855383"/>
    <lineage>
        <taxon>Bacteria</taxon>
        <taxon>Pseudomonadati</taxon>
        <taxon>Pseudomonadota</taxon>
        <taxon>Alphaproteobacteria</taxon>
        <taxon>Hyphomicrobiales</taxon>
        <taxon>Afifellaceae</taxon>
        <taxon>Faunimonas</taxon>
    </lineage>
</organism>
<dbReference type="EMBL" id="FOFG01000003">
    <property type="protein sequence ID" value="SEQ22892.1"/>
    <property type="molecule type" value="Genomic_DNA"/>
</dbReference>
<evidence type="ECO:0000313" key="4">
    <source>
        <dbReference type="Proteomes" id="UP000199647"/>
    </source>
</evidence>
<protein>
    <submittedName>
        <fullName evidence="3">NAD(P)-dependent dehydrogenase, short-chain alcohol dehydrogenase family</fullName>
    </submittedName>
</protein>
<dbReference type="Proteomes" id="UP000199647">
    <property type="component" value="Unassembled WGS sequence"/>
</dbReference>
<evidence type="ECO:0000256" key="1">
    <source>
        <dbReference type="ARBA" id="ARBA00006484"/>
    </source>
</evidence>
<dbReference type="AlphaFoldDB" id="A0A1H9EBI0"/>
<dbReference type="OrthoDB" id="9804774at2"/>
<keyword evidence="4" id="KW-1185">Reference proteome</keyword>
<accession>A0A1H9EBI0</accession>
<proteinExistence type="inferred from homology"/>
<dbReference type="STRING" id="1855383.SAMN05216548_103124"/>
<dbReference type="SUPFAM" id="SSF51735">
    <property type="entry name" value="NAD(P)-binding Rossmann-fold domains"/>
    <property type="match status" value="1"/>
</dbReference>